<dbReference type="EMBL" id="LR796333">
    <property type="protein sequence ID" value="CAB4137459.1"/>
    <property type="molecule type" value="Genomic_DNA"/>
</dbReference>
<name>A0A6J5M0E0_9CAUD</name>
<evidence type="ECO:0008006" key="2">
    <source>
        <dbReference type="Google" id="ProtNLM"/>
    </source>
</evidence>
<gene>
    <name evidence="1" type="ORF">UFOVP321_32</name>
</gene>
<sequence length="101" mass="11258">MDLTAGMITKFALIKLESLGCYVWRNNNLTVPGRKFIGERGVADIIGFHKATGKAVYCEVKTIADKLSDYQIVFLNRAKNAGCLCYLATDNKGIPEINEWQ</sequence>
<dbReference type="GO" id="GO:0003676">
    <property type="term" value="F:nucleic acid binding"/>
    <property type="evidence" value="ECO:0007669"/>
    <property type="project" value="InterPro"/>
</dbReference>
<reference evidence="1" key="1">
    <citation type="submission" date="2020-04" db="EMBL/GenBank/DDBJ databases">
        <authorList>
            <person name="Chiriac C."/>
            <person name="Salcher M."/>
            <person name="Ghai R."/>
            <person name="Kavagutti S V."/>
        </authorList>
    </citation>
    <scope>NUCLEOTIDE SEQUENCE</scope>
</reference>
<evidence type="ECO:0000313" key="1">
    <source>
        <dbReference type="EMBL" id="CAB4137459.1"/>
    </source>
</evidence>
<accession>A0A6J5M0E0</accession>
<protein>
    <recommendedName>
        <fullName evidence="2">VRR-NUC domain containing protein</fullName>
    </recommendedName>
</protein>
<dbReference type="Gene3D" id="3.40.1350.10">
    <property type="match status" value="1"/>
</dbReference>
<organism evidence="1">
    <name type="scientific">uncultured Caudovirales phage</name>
    <dbReference type="NCBI Taxonomy" id="2100421"/>
    <lineage>
        <taxon>Viruses</taxon>
        <taxon>Duplodnaviria</taxon>
        <taxon>Heunggongvirae</taxon>
        <taxon>Uroviricota</taxon>
        <taxon>Caudoviricetes</taxon>
        <taxon>Peduoviridae</taxon>
        <taxon>Maltschvirus</taxon>
        <taxon>Maltschvirus maltsch</taxon>
    </lineage>
</organism>
<proteinExistence type="predicted"/>
<dbReference type="InterPro" id="IPR011856">
    <property type="entry name" value="tRNA_endonuc-like_dom_sf"/>
</dbReference>